<dbReference type="PANTHER" id="PTHR46796:SF6">
    <property type="entry name" value="ARAC SUBFAMILY"/>
    <property type="match status" value="1"/>
</dbReference>
<dbReference type="EMBL" id="LRRQ01000076">
    <property type="protein sequence ID" value="OAM89970.1"/>
    <property type="molecule type" value="Genomic_DNA"/>
</dbReference>
<dbReference type="GO" id="GO:0043565">
    <property type="term" value="F:sequence-specific DNA binding"/>
    <property type="evidence" value="ECO:0007669"/>
    <property type="project" value="InterPro"/>
</dbReference>
<comment type="caution">
    <text evidence="6">The sequence shown here is derived from an EMBL/GenBank/DDBJ whole genome shotgun (WGS) entry which is preliminary data.</text>
</comment>
<dbReference type="PROSITE" id="PS01124">
    <property type="entry name" value="HTH_ARAC_FAMILY_2"/>
    <property type="match status" value="1"/>
</dbReference>
<dbReference type="InterPro" id="IPR050204">
    <property type="entry name" value="AraC_XylS_family_regulators"/>
</dbReference>
<keyword evidence="1" id="KW-0805">Transcription regulation</keyword>
<accession>A0A178IJ94</accession>
<keyword evidence="7" id="KW-1185">Reference proteome</keyword>
<evidence type="ECO:0000256" key="3">
    <source>
        <dbReference type="ARBA" id="ARBA00023163"/>
    </source>
</evidence>
<dbReference type="SMART" id="SM00342">
    <property type="entry name" value="HTH_ARAC"/>
    <property type="match status" value="1"/>
</dbReference>
<name>A0A178IJ94_9BACT</name>
<evidence type="ECO:0000256" key="1">
    <source>
        <dbReference type="ARBA" id="ARBA00023015"/>
    </source>
</evidence>
<evidence type="ECO:0000259" key="5">
    <source>
        <dbReference type="PROSITE" id="PS01124"/>
    </source>
</evidence>
<evidence type="ECO:0000313" key="7">
    <source>
        <dbReference type="Proteomes" id="UP000078486"/>
    </source>
</evidence>
<dbReference type="Pfam" id="PF12833">
    <property type="entry name" value="HTH_18"/>
    <property type="match status" value="1"/>
</dbReference>
<dbReference type="GO" id="GO:0003700">
    <property type="term" value="F:DNA-binding transcription factor activity"/>
    <property type="evidence" value="ECO:0007669"/>
    <property type="project" value="InterPro"/>
</dbReference>
<sequence length="208" mass="23802">MGKITRKSLWELTRHDCGVMDMAELFVEFSLGLRPAYHDEYFRRLGAAMSFHLFDGLARKKQSAPPPTMDEERLHRVLDYIDKNLHGRIENRALLRVACLSETHFNRLFKNTTGMTAGEYILRRRIRLAQTLLLRHDMKVVDVAALAGFCDQSHLDRSFHRFCQCTPRDFSRRGDCYSKKGMGIQAAPEKTGQNGGTLWPDSAARAGK</sequence>
<dbReference type="AlphaFoldDB" id="A0A178IJ94"/>
<evidence type="ECO:0000256" key="2">
    <source>
        <dbReference type="ARBA" id="ARBA00023125"/>
    </source>
</evidence>
<reference evidence="6 7" key="1">
    <citation type="submission" date="2016-01" db="EMBL/GenBank/DDBJ databases">
        <title>High potential of lignocellulose degradation of a new Verrucomicrobia species.</title>
        <authorList>
            <person name="Wang Y."/>
            <person name="Shi Y."/>
            <person name="Qiu Z."/>
            <person name="Liu S."/>
            <person name="Yang H."/>
        </authorList>
    </citation>
    <scope>NUCLEOTIDE SEQUENCE [LARGE SCALE GENOMIC DNA]</scope>
    <source>
        <strain evidence="6 7">TSB47</strain>
    </source>
</reference>
<dbReference type="STRING" id="1184151.AW736_11740"/>
<dbReference type="PANTHER" id="PTHR46796">
    <property type="entry name" value="HTH-TYPE TRANSCRIPTIONAL ACTIVATOR RHAS-RELATED"/>
    <property type="match status" value="1"/>
</dbReference>
<evidence type="ECO:0000256" key="4">
    <source>
        <dbReference type="SAM" id="MobiDB-lite"/>
    </source>
</evidence>
<dbReference type="InterPro" id="IPR009057">
    <property type="entry name" value="Homeodomain-like_sf"/>
</dbReference>
<proteinExistence type="predicted"/>
<evidence type="ECO:0000313" key="6">
    <source>
        <dbReference type="EMBL" id="OAM89970.1"/>
    </source>
</evidence>
<dbReference type="Proteomes" id="UP000078486">
    <property type="component" value="Unassembled WGS sequence"/>
</dbReference>
<protein>
    <recommendedName>
        <fullName evidence="5">HTH araC/xylS-type domain-containing protein</fullName>
    </recommendedName>
</protein>
<feature type="region of interest" description="Disordered" evidence="4">
    <location>
        <begin position="187"/>
        <end position="208"/>
    </location>
</feature>
<organism evidence="6 7">
    <name type="scientific">Termitidicoccus mucosus</name>
    <dbReference type="NCBI Taxonomy" id="1184151"/>
    <lineage>
        <taxon>Bacteria</taxon>
        <taxon>Pseudomonadati</taxon>
        <taxon>Verrucomicrobiota</taxon>
        <taxon>Opitutia</taxon>
        <taxon>Opitutales</taxon>
        <taxon>Opitutaceae</taxon>
        <taxon>Termitidicoccus</taxon>
    </lineage>
</organism>
<keyword evidence="3" id="KW-0804">Transcription</keyword>
<feature type="domain" description="HTH araC/xylS-type" evidence="5">
    <location>
        <begin position="75"/>
        <end position="173"/>
    </location>
</feature>
<keyword evidence="2" id="KW-0238">DNA-binding</keyword>
<dbReference type="InterPro" id="IPR018060">
    <property type="entry name" value="HTH_AraC"/>
</dbReference>
<gene>
    <name evidence="6" type="ORF">AW736_11740</name>
</gene>
<dbReference type="SUPFAM" id="SSF46689">
    <property type="entry name" value="Homeodomain-like"/>
    <property type="match status" value="2"/>
</dbReference>
<dbReference type="Gene3D" id="1.10.10.60">
    <property type="entry name" value="Homeodomain-like"/>
    <property type="match status" value="2"/>
</dbReference>